<dbReference type="AlphaFoldDB" id="A0A1S2QHZ8"/>
<accession>A0A1S2QHZ8</accession>
<feature type="compositionally biased region" description="Pro residues" evidence="1">
    <location>
        <begin position="186"/>
        <end position="195"/>
    </location>
</feature>
<comment type="caution">
    <text evidence="3">The sequence shown here is derived from an EMBL/GenBank/DDBJ whole genome shotgun (WGS) entry which is preliminary data.</text>
</comment>
<evidence type="ECO:0000313" key="3">
    <source>
        <dbReference type="EMBL" id="OIK04995.1"/>
    </source>
</evidence>
<evidence type="ECO:0008006" key="5">
    <source>
        <dbReference type="Google" id="ProtNLM"/>
    </source>
</evidence>
<protein>
    <recommendedName>
        <fullName evidence="5">Extensin</fullName>
    </recommendedName>
</protein>
<keyword evidence="4" id="KW-1185">Reference proteome</keyword>
<reference evidence="3 4" key="1">
    <citation type="submission" date="2016-10" db="EMBL/GenBank/DDBJ databases">
        <title>Genome sequence of Streptomyces sp. MUSC 1.</title>
        <authorList>
            <person name="Lee L.-H."/>
            <person name="Ser H.-L."/>
            <person name="Law J.W.-F."/>
        </authorList>
    </citation>
    <scope>NUCLEOTIDE SEQUENCE [LARGE SCALE GENOMIC DNA]</scope>
    <source>
        <strain evidence="3 4">MUSC 1</strain>
    </source>
</reference>
<sequence length="367" mass="35095">MADEHDKWLNRETAERLLRGESLEAVDARARDQAERLSRALGALSAQGTAATGELPGEQAALAAFRKAREAAEAERTAAALAEGAVGERSGESAPPSDAGLIRIGARVRPSSAARTGIPGGRPRRPRWARPVRLALAAGVSAGMLGGVAMAVGSGVLPTFGTERPAPATSVSADQSSASPLASVPPSAPVSPGPGVPSGAGTSPGATPGASTGPGPGASPGAPSGAPGGSWQGFAGVCRAIRDGKAPDSGRMRTLEDLAGGSSRVDSFCKVVLDAVDSAAGGALGGNGDDPGKHLGKDKGKGQGNGDGQGKGGDGQGQGDGGGHPGGGDRSGHGGGHGQGGNGSGGSGGGDQGSGGGSQGDAAPSSS</sequence>
<organism evidence="3 4">
    <name type="scientific">Streptomyces monashensis</name>
    <dbReference type="NCBI Taxonomy" id="1678012"/>
    <lineage>
        <taxon>Bacteria</taxon>
        <taxon>Bacillati</taxon>
        <taxon>Actinomycetota</taxon>
        <taxon>Actinomycetes</taxon>
        <taxon>Kitasatosporales</taxon>
        <taxon>Streptomycetaceae</taxon>
        <taxon>Streptomyces</taxon>
    </lineage>
</organism>
<keyword evidence="2" id="KW-1133">Transmembrane helix</keyword>
<dbReference type="RefSeq" id="WP_071381198.1">
    <property type="nucleotide sequence ID" value="NZ_MLYO01000024.1"/>
</dbReference>
<proteinExistence type="predicted"/>
<keyword evidence="2" id="KW-0812">Transmembrane</keyword>
<feature type="compositionally biased region" description="Gly residues" evidence="1">
    <location>
        <begin position="302"/>
        <end position="359"/>
    </location>
</feature>
<dbReference type="Proteomes" id="UP000179642">
    <property type="component" value="Unassembled WGS sequence"/>
</dbReference>
<feature type="compositionally biased region" description="Low complexity" evidence="1">
    <location>
        <begin position="197"/>
        <end position="211"/>
    </location>
</feature>
<feature type="compositionally biased region" description="Basic and acidic residues" evidence="1">
    <location>
        <begin position="290"/>
        <end position="301"/>
    </location>
</feature>
<feature type="region of interest" description="Disordered" evidence="1">
    <location>
        <begin position="279"/>
        <end position="367"/>
    </location>
</feature>
<dbReference type="OrthoDB" id="4338553at2"/>
<name>A0A1S2QHZ8_9ACTN</name>
<feature type="compositionally biased region" description="Low complexity" evidence="1">
    <location>
        <begin position="176"/>
        <end position="185"/>
    </location>
</feature>
<gene>
    <name evidence="3" type="ORF">BIV23_14345</name>
</gene>
<evidence type="ECO:0000256" key="1">
    <source>
        <dbReference type="SAM" id="MobiDB-lite"/>
    </source>
</evidence>
<feature type="region of interest" description="Disordered" evidence="1">
    <location>
        <begin position="164"/>
        <end position="231"/>
    </location>
</feature>
<dbReference type="EMBL" id="MLYO01000024">
    <property type="protein sequence ID" value="OIK04995.1"/>
    <property type="molecule type" value="Genomic_DNA"/>
</dbReference>
<feature type="transmembrane region" description="Helical" evidence="2">
    <location>
        <begin position="134"/>
        <end position="157"/>
    </location>
</feature>
<keyword evidence="2" id="KW-0472">Membrane</keyword>
<evidence type="ECO:0000313" key="4">
    <source>
        <dbReference type="Proteomes" id="UP000179642"/>
    </source>
</evidence>
<evidence type="ECO:0000256" key="2">
    <source>
        <dbReference type="SAM" id="Phobius"/>
    </source>
</evidence>